<evidence type="ECO:0000256" key="1">
    <source>
        <dbReference type="SAM" id="Phobius"/>
    </source>
</evidence>
<dbReference type="Proteomes" id="UP000543554">
    <property type="component" value="Unassembled WGS sequence"/>
</dbReference>
<dbReference type="EMBL" id="JACJIB010000005">
    <property type="protein sequence ID" value="MBA8914111.1"/>
    <property type="molecule type" value="Genomic_DNA"/>
</dbReference>
<dbReference type="RefSeq" id="WP_182555566.1">
    <property type="nucleotide sequence ID" value="NZ_BPRF01000003.1"/>
</dbReference>
<dbReference type="AlphaFoldDB" id="A0AA40S3X1"/>
<evidence type="ECO:0000313" key="3">
    <source>
        <dbReference type="Proteomes" id="UP000543554"/>
    </source>
</evidence>
<dbReference type="InterPro" id="IPR010699">
    <property type="entry name" value="DUF1275"/>
</dbReference>
<protein>
    <submittedName>
        <fullName evidence="2">Uncharacterized membrane protein YoaK (UPF0700 family)</fullName>
    </submittedName>
</protein>
<keyword evidence="1" id="KW-1133">Transmembrane helix</keyword>
<comment type="caution">
    <text evidence="2">The sequence shown here is derived from an EMBL/GenBank/DDBJ whole genome shotgun (WGS) entry which is preliminary data.</text>
</comment>
<dbReference type="PANTHER" id="PTHR37314">
    <property type="entry name" value="SLR0142 PROTEIN"/>
    <property type="match status" value="1"/>
</dbReference>
<keyword evidence="1" id="KW-0812">Transmembrane</keyword>
<keyword evidence="3" id="KW-1185">Reference proteome</keyword>
<feature type="transmembrane region" description="Helical" evidence="1">
    <location>
        <begin position="18"/>
        <end position="39"/>
    </location>
</feature>
<organism evidence="2 3">
    <name type="scientific">Methylorubrum thiocyanatum</name>
    <dbReference type="NCBI Taxonomy" id="47958"/>
    <lineage>
        <taxon>Bacteria</taxon>
        <taxon>Pseudomonadati</taxon>
        <taxon>Pseudomonadota</taxon>
        <taxon>Alphaproteobacteria</taxon>
        <taxon>Hyphomicrobiales</taxon>
        <taxon>Methylobacteriaceae</taxon>
        <taxon>Methylorubrum</taxon>
    </lineage>
</organism>
<gene>
    <name evidence="2" type="ORF">HNR51_003202</name>
</gene>
<evidence type="ECO:0000313" key="2">
    <source>
        <dbReference type="EMBL" id="MBA8914111.1"/>
    </source>
</evidence>
<reference evidence="2 3" key="1">
    <citation type="submission" date="2020-08" db="EMBL/GenBank/DDBJ databases">
        <title>Genomic Encyclopedia of Type Strains, Phase IV (KMG-IV): sequencing the most valuable type-strain genomes for metagenomic binning, comparative biology and taxonomic classification.</title>
        <authorList>
            <person name="Goeker M."/>
        </authorList>
    </citation>
    <scope>NUCLEOTIDE SEQUENCE [LARGE SCALE GENOMIC DNA]</scope>
    <source>
        <strain evidence="2 3">DSM 11490</strain>
    </source>
</reference>
<sequence>MPSEAGAPLAPPLFGIDLFGALLAGVAGATDAIGVLAFGRYSAHMSGTTSQIVAHGLSGAGQVALGVGTILCFVAGAALCGTMAEASAARPARRTLWRLLWAEAVLLALAATLLAAAPVPLLALVPMALQNATGSRLLGPMIRTTHVTGTLTDLGGALGREPIKSGTCKAWCR</sequence>
<proteinExistence type="predicted"/>
<feature type="transmembrane region" description="Helical" evidence="1">
    <location>
        <begin position="104"/>
        <end position="129"/>
    </location>
</feature>
<keyword evidence="1" id="KW-0472">Membrane</keyword>
<accession>A0AA40S3X1</accession>
<name>A0AA40S3X1_9HYPH</name>
<dbReference type="PANTHER" id="PTHR37314:SF4">
    <property type="entry name" value="UPF0700 TRANSMEMBRANE PROTEIN YOAK"/>
    <property type="match status" value="1"/>
</dbReference>
<feature type="transmembrane region" description="Helical" evidence="1">
    <location>
        <begin position="60"/>
        <end position="84"/>
    </location>
</feature>
<dbReference type="Pfam" id="PF06912">
    <property type="entry name" value="DUF1275"/>
    <property type="match status" value="1"/>
</dbReference>